<sequence>MAVAAILTCSTLLSPVTSPRPIEAARDKNWEYNSHEVADKTSRDIELAGAEGAEKNTPLTNLVDREGKGASSLDELLELYEVETLTDLDEELILVAKIKQGEGSDHKEIILEKGNLSEKTKSHGINLKVNHVYSEVFSGFSFQVSRDQLQDLFELSWIEEIHPVGMVETKGHRVYPQMEVERGWQLRPGSSLKGAGVNVAILDTGVDYTHSALGEGFGDGHKVVDGYDFVNRRRYPMDDEGHGTHVAGIIAADGEFQGIAPKANILAYKVLDEHGEGSTDDILAALDQIVRDRRRGSANAADIINMSFGSRQEYVGSLIADALESAVDEGISVVMAGGNEGPRSSTLDFPNYFPQHNDSIITVGSSGAGAQEVNISASGISGFIYGELMLYSPAPDIDGSARIEYIEGGNNYSDFTNWAGESYVEDKIALVERGEGTYREMAENAARAGAKALIIYNNDPGMFYGSLVEPKDYIPTISISRGDGLEIRNQLNEGNVWVRMSNNSRIANFSSRGPSSESTVKPDLVAPGKNVMSTWTQDDYSWSEGTSVSAAFVSGTVALMRQHNPGWSPDWVKSALMNSAEPLSDSAGRNYDPTTQGAGELRVHSALSSQTVVHPGSLSFDKIDYPGYRYYDSEQLTIYNNSGSTRRYRTRVNFLNGHEDLDIDPKSNTFFVSGGSKRELDLELSAATDSLPAGEYQGYVEIDDLTSARTFSIPFLVVMKEGQDHNVGLEISPYAVSQEQHANINVRISDALDRLDIELYDEDQNYIERLHSRTSTLGPGRHILSWRGQLSSGEPLDDGFYYLQANALPQGKDPTHEDNWLKISRKTAVDRTAPEIELDEQVEDLYGEQGEETILVDTSPYSLTGRVEDLSLEISPQELELKIDGEKVDLDRDGKFQHQVKLDEGSNMIDLRAEDWAKNSTELELEIIYDPHDIAVKLHDQELSLPVPPILDDGRILLPATSIVQALMGADMLSSLDAEQDPGDDEFVEISRQGQILKLISGEDTMYLADSSVEMERTPRVVDGHFFVPLKEIAIPLGIQLAWDEDERAVLIEDTTTEIRYRHHMGKGSYSVSDINVPWTVVMSRGYLLGRFLQDAYNLSSNPALESKFRSPFVDQYLENIIIE</sequence>
<dbReference type="InterPro" id="IPR034213">
    <property type="entry name" value="S8_Vpr-like"/>
</dbReference>
<organism evidence="13 14">
    <name type="scientific">Natranaerobius thermophilus (strain ATCC BAA-1301 / DSM 18059 / JW/NM-WN-LF)</name>
    <dbReference type="NCBI Taxonomy" id="457570"/>
    <lineage>
        <taxon>Bacteria</taxon>
        <taxon>Bacillati</taxon>
        <taxon>Bacillota</taxon>
        <taxon>Clostridia</taxon>
        <taxon>Natranaerobiales</taxon>
        <taxon>Natranaerobiaceae</taxon>
        <taxon>Natranaerobius</taxon>
    </lineage>
</organism>
<dbReference type="GO" id="GO:0006508">
    <property type="term" value="P:proteolysis"/>
    <property type="evidence" value="ECO:0007669"/>
    <property type="project" value="UniProtKB-KW"/>
</dbReference>
<evidence type="ECO:0000256" key="7">
    <source>
        <dbReference type="ARBA" id="ARBA00022825"/>
    </source>
</evidence>
<gene>
    <name evidence="13" type="ordered locus">Nther_2370</name>
</gene>
<dbReference type="OrthoDB" id="9762689at2"/>
<dbReference type="InParanoid" id="B2A0Q5"/>
<feature type="domain" description="Peptidase S8/S53" evidence="10">
    <location>
        <begin position="194"/>
        <end position="599"/>
    </location>
</feature>
<dbReference type="InterPro" id="IPR050131">
    <property type="entry name" value="Peptidase_S8_subtilisin-like"/>
</dbReference>
<keyword evidence="5" id="KW-0732">Signal</keyword>
<dbReference type="InterPro" id="IPR012854">
    <property type="entry name" value="Cu_amine_oxidase-like_N"/>
</dbReference>
<dbReference type="InterPro" id="IPR022398">
    <property type="entry name" value="Peptidase_S8_His-AS"/>
</dbReference>
<dbReference type="GO" id="GO:0004252">
    <property type="term" value="F:serine-type endopeptidase activity"/>
    <property type="evidence" value="ECO:0007669"/>
    <property type="project" value="UniProtKB-UniRule"/>
</dbReference>
<dbReference type="Gene3D" id="2.60.40.4070">
    <property type="match status" value="1"/>
</dbReference>
<feature type="active site" description="Charge relay system" evidence="8 9">
    <location>
        <position position="203"/>
    </location>
</feature>
<dbReference type="InterPro" id="IPR015500">
    <property type="entry name" value="Peptidase_S8_subtilisin-rel"/>
</dbReference>
<evidence type="ECO:0000259" key="12">
    <source>
        <dbReference type="Pfam" id="PF07833"/>
    </source>
</evidence>
<dbReference type="eggNOG" id="COG1404">
    <property type="taxonomic scope" value="Bacteria"/>
</dbReference>
<protein>
    <submittedName>
        <fullName evidence="13">Peptidase S8 and S53 subtilisin kexin sedolisin</fullName>
    </submittedName>
</protein>
<feature type="domain" description="Copper amine oxidase-like N-terminal" evidence="12">
    <location>
        <begin position="939"/>
        <end position="1052"/>
    </location>
</feature>
<name>B2A0Q5_NATTJ</name>
<dbReference type="Gene3D" id="3.40.50.200">
    <property type="entry name" value="Peptidase S8/S53 domain"/>
    <property type="match status" value="1"/>
</dbReference>
<dbReference type="Pfam" id="PF09136">
    <property type="entry name" value="Glucodextran_B"/>
    <property type="match status" value="1"/>
</dbReference>
<dbReference type="FunCoup" id="B2A0Q5">
    <property type="interactions" value="80"/>
</dbReference>
<keyword evidence="6 9" id="KW-0378">Hydrolase</keyword>
<dbReference type="Pfam" id="PF00082">
    <property type="entry name" value="Peptidase_S8"/>
    <property type="match status" value="1"/>
</dbReference>
<dbReference type="InterPro" id="IPR046450">
    <property type="entry name" value="PA_dom_sf"/>
</dbReference>
<evidence type="ECO:0000313" key="13">
    <source>
        <dbReference type="EMBL" id="ACB85935.1"/>
    </source>
</evidence>
<reference evidence="13 14" key="2">
    <citation type="journal article" date="2011" name="J. Bacteriol.">
        <title>Complete genome sequence of the anaerobic, halophilic alkalithermophile Natranaerobius thermophilus JW/NM-WN-LF.</title>
        <authorList>
            <person name="Zhao B."/>
            <person name="Mesbah N.M."/>
            <person name="Dalin E."/>
            <person name="Goodwin L."/>
            <person name="Nolan M."/>
            <person name="Pitluck S."/>
            <person name="Chertkov O."/>
            <person name="Brettin T.S."/>
            <person name="Han J."/>
            <person name="Larimer F.W."/>
            <person name="Land M.L."/>
            <person name="Hauser L."/>
            <person name="Kyrpides N."/>
            <person name="Wiegel J."/>
        </authorList>
    </citation>
    <scope>NUCLEOTIDE SEQUENCE [LARGE SCALE GENOMIC DNA]</scope>
    <source>
        <strain evidence="14">ATCC BAA-1301 / DSM 18059 / JW/NM-WN-LF</strain>
    </source>
</reference>
<keyword evidence="4 9" id="KW-0645">Protease</keyword>
<dbReference type="STRING" id="457570.Nther_2370"/>
<dbReference type="PANTHER" id="PTHR43806">
    <property type="entry name" value="PEPTIDASE S8"/>
    <property type="match status" value="1"/>
</dbReference>
<feature type="active site" description="Charge relay system" evidence="8 9">
    <location>
        <position position="547"/>
    </location>
</feature>
<dbReference type="PANTHER" id="PTHR43806:SF65">
    <property type="entry name" value="SERINE PROTEASE APRX"/>
    <property type="match status" value="1"/>
</dbReference>
<dbReference type="InterPro" id="IPR013783">
    <property type="entry name" value="Ig-like_fold"/>
</dbReference>
<dbReference type="InterPro" id="IPR003137">
    <property type="entry name" value="PA_domain"/>
</dbReference>
<comment type="similarity">
    <text evidence="1 9">Belongs to the peptidase S8 family.</text>
</comment>
<evidence type="ECO:0000256" key="2">
    <source>
        <dbReference type="ARBA" id="ARBA00022512"/>
    </source>
</evidence>
<evidence type="ECO:0000256" key="3">
    <source>
        <dbReference type="ARBA" id="ARBA00022525"/>
    </source>
</evidence>
<keyword evidence="14" id="KW-1185">Reference proteome</keyword>
<evidence type="ECO:0000313" key="14">
    <source>
        <dbReference type="Proteomes" id="UP000001683"/>
    </source>
</evidence>
<dbReference type="Gene3D" id="3.50.30.30">
    <property type="match status" value="1"/>
</dbReference>
<dbReference type="Pfam" id="PF07833">
    <property type="entry name" value="Cu_amine_oxidN1"/>
    <property type="match status" value="1"/>
</dbReference>
<evidence type="ECO:0000256" key="9">
    <source>
        <dbReference type="PROSITE-ProRule" id="PRU01240"/>
    </source>
</evidence>
<dbReference type="InterPro" id="IPR036582">
    <property type="entry name" value="Mao_N_sf"/>
</dbReference>
<keyword evidence="3" id="KW-0964">Secreted</keyword>
<evidence type="ECO:0000256" key="8">
    <source>
        <dbReference type="PIRSR" id="PIRSR615500-1"/>
    </source>
</evidence>
<proteinExistence type="inferred from homology"/>
<dbReference type="PROSITE" id="PS00137">
    <property type="entry name" value="SUBTILASE_HIS"/>
    <property type="match status" value="1"/>
</dbReference>
<dbReference type="Pfam" id="PF02225">
    <property type="entry name" value="PA"/>
    <property type="match status" value="1"/>
</dbReference>
<evidence type="ECO:0000256" key="6">
    <source>
        <dbReference type="ARBA" id="ARBA00022801"/>
    </source>
</evidence>
<feature type="domain" description="PA" evidence="11">
    <location>
        <begin position="419"/>
        <end position="487"/>
    </location>
</feature>
<reference evidence="13 14" key="1">
    <citation type="submission" date="2008-04" db="EMBL/GenBank/DDBJ databases">
        <title>Complete sequence of chromosome of Natranaerobius thermophilus JW/NM-WN-LF.</title>
        <authorList>
            <consortium name="US DOE Joint Genome Institute"/>
            <person name="Copeland A."/>
            <person name="Lucas S."/>
            <person name="Lapidus A."/>
            <person name="Glavina del Rio T."/>
            <person name="Dalin E."/>
            <person name="Tice H."/>
            <person name="Bruce D."/>
            <person name="Goodwin L."/>
            <person name="Pitluck S."/>
            <person name="Chertkov O."/>
            <person name="Brettin T."/>
            <person name="Detter J.C."/>
            <person name="Han C."/>
            <person name="Kuske C.R."/>
            <person name="Schmutz J."/>
            <person name="Larimer F."/>
            <person name="Land M."/>
            <person name="Hauser L."/>
            <person name="Kyrpides N."/>
            <person name="Lykidis A."/>
            <person name="Mesbah N.M."/>
            <person name="Wiegel J."/>
        </authorList>
    </citation>
    <scope>NUCLEOTIDE SEQUENCE [LARGE SCALE GENOMIC DNA]</scope>
    <source>
        <strain evidence="14">ATCC BAA-1301 / DSM 18059 / JW/NM-WN-LF</strain>
    </source>
</reference>
<dbReference type="PRINTS" id="PR00723">
    <property type="entry name" value="SUBTILISIN"/>
</dbReference>
<dbReference type="PROSITE" id="PS00136">
    <property type="entry name" value="SUBTILASE_ASP"/>
    <property type="match status" value="1"/>
</dbReference>
<evidence type="ECO:0000259" key="10">
    <source>
        <dbReference type="Pfam" id="PF00082"/>
    </source>
</evidence>
<accession>B2A0Q5</accession>
<evidence type="ECO:0000256" key="1">
    <source>
        <dbReference type="ARBA" id="ARBA00011073"/>
    </source>
</evidence>
<dbReference type="CDD" id="cd02133">
    <property type="entry name" value="PA_C5a_like"/>
    <property type="match status" value="1"/>
</dbReference>
<dbReference type="SUPFAM" id="SSF52743">
    <property type="entry name" value="Subtilisin-like"/>
    <property type="match status" value="1"/>
</dbReference>
<keyword evidence="7 9" id="KW-0720">Serine protease</keyword>
<dbReference type="InterPro" id="IPR023827">
    <property type="entry name" value="Peptidase_S8_Asp-AS"/>
</dbReference>
<evidence type="ECO:0000256" key="4">
    <source>
        <dbReference type="ARBA" id="ARBA00022670"/>
    </source>
</evidence>
<dbReference type="SUPFAM" id="SSF52025">
    <property type="entry name" value="PA domain"/>
    <property type="match status" value="1"/>
</dbReference>
<dbReference type="InterPro" id="IPR000209">
    <property type="entry name" value="Peptidase_S8/S53_dom"/>
</dbReference>
<dbReference type="CDD" id="cd07474">
    <property type="entry name" value="Peptidases_S8_subtilisin_Vpr-like"/>
    <property type="match status" value="1"/>
</dbReference>
<evidence type="ECO:0000259" key="11">
    <source>
        <dbReference type="Pfam" id="PF02225"/>
    </source>
</evidence>
<dbReference type="EMBL" id="CP001034">
    <property type="protein sequence ID" value="ACB85935.1"/>
    <property type="molecule type" value="Genomic_DNA"/>
</dbReference>
<dbReference type="KEGG" id="nth:Nther_2370"/>
<feature type="active site" description="Charge relay system" evidence="8 9">
    <location>
        <position position="242"/>
    </location>
</feature>
<dbReference type="InterPro" id="IPR036852">
    <property type="entry name" value="Peptidase_S8/S53_dom_sf"/>
</dbReference>
<dbReference type="Proteomes" id="UP000001683">
    <property type="component" value="Chromosome"/>
</dbReference>
<dbReference type="Gene3D" id="2.60.40.10">
    <property type="entry name" value="Immunoglobulins"/>
    <property type="match status" value="1"/>
</dbReference>
<dbReference type="RefSeq" id="WP_012448785.1">
    <property type="nucleotide sequence ID" value="NC_010718.1"/>
</dbReference>
<dbReference type="AlphaFoldDB" id="B2A0Q5"/>
<evidence type="ECO:0000256" key="5">
    <source>
        <dbReference type="ARBA" id="ARBA00022729"/>
    </source>
</evidence>
<dbReference type="SUPFAM" id="SSF55383">
    <property type="entry name" value="Copper amine oxidase, domain N"/>
    <property type="match status" value="1"/>
</dbReference>
<dbReference type="PROSITE" id="PS51892">
    <property type="entry name" value="SUBTILASE"/>
    <property type="match status" value="1"/>
</dbReference>
<keyword evidence="2" id="KW-0134">Cell wall</keyword>
<dbReference type="HOGENOM" id="CLU_302632_0_0_9"/>